<dbReference type="RefSeq" id="WP_068998495.1">
    <property type="nucleotide sequence ID" value="NZ_MDTQ01000001.1"/>
</dbReference>
<proteinExistence type="predicted"/>
<dbReference type="InterPro" id="IPR047151">
    <property type="entry name" value="RNZ2-like"/>
</dbReference>
<dbReference type="PANTHER" id="PTHR12553">
    <property type="entry name" value="ZINC PHOSPHODIESTERASE ELAC PROTEIN 2"/>
    <property type="match status" value="1"/>
</dbReference>
<organism evidence="8 9">
    <name type="scientific">Terasakiispira papahanaumokuakeensis</name>
    <dbReference type="NCBI Taxonomy" id="197479"/>
    <lineage>
        <taxon>Bacteria</taxon>
        <taxon>Pseudomonadati</taxon>
        <taxon>Pseudomonadota</taxon>
        <taxon>Gammaproteobacteria</taxon>
        <taxon>Oceanospirillales</taxon>
        <taxon>Terasakiispira</taxon>
    </lineage>
</organism>
<keyword evidence="7" id="KW-0862">Zinc</keyword>
<dbReference type="GO" id="GO:0042781">
    <property type="term" value="F:3'-tRNA processing endoribonuclease activity"/>
    <property type="evidence" value="ECO:0007669"/>
    <property type="project" value="InterPro"/>
</dbReference>
<evidence type="ECO:0000256" key="2">
    <source>
        <dbReference type="ARBA" id="ARBA00022694"/>
    </source>
</evidence>
<dbReference type="EMBL" id="MDTQ01000001">
    <property type="protein sequence ID" value="ODC03882.1"/>
    <property type="molecule type" value="Genomic_DNA"/>
</dbReference>
<dbReference type="AlphaFoldDB" id="A0A1E2VAJ4"/>
<evidence type="ECO:0000256" key="7">
    <source>
        <dbReference type="ARBA" id="ARBA00022833"/>
    </source>
</evidence>
<dbReference type="Gene3D" id="3.60.15.10">
    <property type="entry name" value="Ribonuclease Z/Hydroxyacylglutathione hydrolase-like"/>
    <property type="match status" value="1"/>
</dbReference>
<dbReference type="STRING" id="197479.BFW38_10325"/>
<evidence type="ECO:0000256" key="6">
    <source>
        <dbReference type="ARBA" id="ARBA00022801"/>
    </source>
</evidence>
<dbReference type="InterPro" id="IPR036866">
    <property type="entry name" value="RibonucZ/Hydroxyglut_hydro"/>
</dbReference>
<dbReference type="OrthoDB" id="9803916at2"/>
<sequence length="240" mass="27220">MNIEVIGSGSAFSLARNTSSIRVESQRGEQWLIDCGPTIPRALWRRGLGINELDVIYFTHIHPDHCAGLPALLNQWHSFGRDKPLTIVCQSAQRPLLNSLVALACWPDERCCFDIQWLDTQDHFIWRHWQVSTAPTIHAMPNRAIRIELDGQRLFYSGDGRPTPASEALMPGVDHAFLECAMLTPSESHGDLEQSLALAERLSLPRLWLYHCFDEHIPMIIERIQAYPNVALSEDGLYLN</sequence>
<accession>A0A1E2VAJ4</accession>
<keyword evidence="4" id="KW-0479">Metal-binding</keyword>
<name>A0A1E2VAJ4_9GAMM</name>
<evidence type="ECO:0000256" key="1">
    <source>
        <dbReference type="ARBA" id="ARBA00001947"/>
    </source>
</evidence>
<keyword evidence="9" id="KW-1185">Reference proteome</keyword>
<keyword evidence="6" id="KW-0378">Hydrolase</keyword>
<protein>
    <submittedName>
        <fullName evidence="8">Ribonuclease Z</fullName>
    </submittedName>
</protein>
<keyword evidence="2" id="KW-0819">tRNA processing</keyword>
<evidence type="ECO:0000256" key="3">
    <source>
        <dbReference type="ARBA" id="ARBA00022722"/>
    </source>
</evidence>
<evidence type="ECO:0000256" key="4">
    <source>
        <dbReference type="ARBA" id="ARBA00022723"/>
    </source>
</evidence>
<comment type="caution">
    <text evidence="8">The sequence shown here is derived from an EMBL/GenBank/DDBJ whole genome shotgun (WGS) entry which is preliminary data.</text>
</comment>
<dbReference type="GO" id="GO:0046872">
    <property type="term" value="F:metal ion binding"/>
    <property type="evidence" value="ECO:0007669"/>
    <property type="project" value="UniProtKB-KW"/>
</dbReference>
<evidence type="ECO:0000313" key="8">
    <source>
        <dbReference type="EMBL" id="ODC03882.1"/>
    </source>
</evidence>
<evidence type="ECO:0000313" key="9">
    <source>
        <dbReference type="Proteomes" id="UP000094291"/>
    </source>
</evidence>
<dbReference type="CDD" id="cd16272">
    <property type="entry name" value="RNaseZ_MBL-fold"/>
    <property type="match status" value="1"/>
</dbReference>
<keyword evidence="5" id="KW-0255">Endonuclease</keyword>
<keyword evidence="3" id="KW-0540">Nuclease</keyword>
<dbReference type="Proteomes" id="UP000094291">
    <property type="component" value="Unassembled WGS sequence"/>
</dbReference>
<dbReference type="SUPFAM" id="SSF56281">
    <property type="entry name" value="Metallo-hydrolase/oxidoreductase"/>
    <property type="match status" value="1"/>
</dbReference>
<evidence type="ECO:0000256" key="5">
    <source>
        <dbReference type="ARBA" id="ARBA00022759"/>
    </source>
</evidence>
<dbReference type="PANTHER" id="PTHR12553:SF49">
    <property type="entry name" value="ZINC PHOSPHODIESTERASE ELAC PROTEIN 2"/>
    <property type="match status" value="1"/>
</dbReference>
<comment type="cofactor">
    <cofactor evidence="1">
        <name>Zn(2+)</name>
        <dbReference type="ChEBI" id="CHEBI:29105"/>
    </cofactor>
</comment>
<gene>
    <name evidence="8" type="ORF">BFW38_10325</name>
</gene>
<dbReference type="Pfam" id="PF23023">
    <property type="entry name" value="Anti-Pycsar_Apyc1"/>
    <property type="match status" value="1"/>
</dbReference>
<reference evidence="8 9" key="1">
    <citation type="submission" date="2016-08" db="EMBL/GenBank/DDBJ databases">
        <authorList>
            <person name="Seilhamer J.J."/>
        </authorList>
    </citation>
    <scope>NUCLEOTIDE SEQUENCE [LARGE SCALE GENOMIC DNA]</scope>
    <source>
        <strain evidence="8 9">PH27A</strain>
    </source>
</reference>